<evidence type="ECO:0000256" key="1">
    <source>
        <dbReference type="SAM" id="SignalP"/>
    </source>
</evidence>
<organism evidence="2 3">
    <name type="scientific">Eumeta variegata</name>
    <name type="common">Bagworm moth</name>
    <name type="synonym">Eumeta japonica</name>
    <dbReference type="NCBI Taxonomy" id="151549"/>
    <lineage>
        <taxon>Eukaryota</taxon>
        <taxon>Metazoa</taxon>
        <taxon>Ecdysozoa</taxon>
        <taxon>Arthropoda</taxon>
        <taxon>Hexapoda</taxon>
        <taxon>Insecta</taxon>
        <taxon>Pterygota</taxon>
        <taxon>Neoptera</taxon>
        <taxon>Endopterygota</taxon>
        <taxon>Lepidoptera</taxon>
        <taxon>Glossata</taxon>
        <taxon>Ditrysia</taxon>
        <taxon>Tineoidea</taxon>
        <taxon>Psychidae</taxon>
        <taxon>Oiketicinae</taxon>
        <taxon>Eumeta</taxon>
    </lineage>
</organism>
<keyword evidence="3" id="KW-1185">Reference proteome</keyword>
<keyword evidence="1" id="KW-0732">Signal</keyword>
<proteinExistence type="predicted"/>
<accession>A0A4C1TJ67</accession>
<dbReference type="EMBL" id="BGZK01000064">
    <property type="protein sequence ID" value="GBP14533.1"/>
    <property type="molecule type" value="Genomic_DNA"/>
</dbReference>
<reference evidence="2 3" key="1">
    <citation type="journal article" date="2019" name="Commun. Biol.">
        <title>The bagworm genome reveals a unique fibroin gene that provides high tensile strength.</title>
        <authorList>
            <person name="Kono N."/>
            <person name="Nakamura H."/>
            <person name="Ohtoshi R."/>
            <person name="Tomita M."/>
            <person name="Numata K."/>
            <person name="Arakawa K."/>
        </authorList>
    </citation>
    <scope>NUCLEOTIDE SEQUENCE [LARGE SCALE GENOMIC DNA]</scope>
</reference>
<feature type="chain" id="PRO_5020031625" evidence="1">
    <location>
        <begin position="18"/>
        <end position="195"/>
    </location>
</feature>
<dbReference type="OrthoDB" id="7242984at2759"/>
<evidence type="ECO:0000313" key="3">
    <source>
        <dbReference type="Proteomes" id="UP000299102"/>
    </source>
</evidence>
<sequence length="195" mass="22457">MLLSFLPIILFALRARAEESRVARVQYSFPIPLDLPTRNERAQQCYIRIEDADLTETLSIYCHLAHTFLRYHVRDYNVKKQTMDGVEVTPWAEESSQGQDTDLEQEIADASAQKNSKDWKLTTVLDPITRMRLYVTKNADCHVIMYNREATTNYRVNCDKILYFVNSNYANAAKRDATSGIITGISFLVLAVMDY</sequence>
<name>A0A4C1TJ67_EUMVA</name>
<evidence type="ECO:0000313" key="2">
    <source>
        <dbReference type="EMBL" id="GBP14533.1"/>
    </source>
</evidence>
<feature type="signal peptide" evidence="1">
    <location>
        <begin position="1"/>
        <end position="17"/>
    </location>
</feature>
<comment type="caution">
    <text evidence="2">The sequence shown here is derived from an EMBL/GenBank/DDBJ whole genome shotgun (WGS) entry which is preliminary data.</text>
</comment>
<dbReference type="AlphaFoldDB" id="A0A4C1TJ67"/>
<gene>
    <name evidence="2" type="ORF">EVAR_7802_1</name>
</gene>
<protein>
    <submittedName>
        <fullName evidence="2">Uncharacterized protein</fullName>
    </submittedName>
</protein>
<dbReference type="Proteomes" id="UP000299102">
    <property type="component" value="Unassembled WGS sequence"/>
</dbReference>